<evidence type="ECO:0000313" key="2">
    <source>
        <dbReference type="Proteomes" id="UP001189624"/>
    </source>
</evidence>
<reference evidence="1" key="1">
    <citation type="submission" date="2023-10" db="EMBL/GenBank/DDBJ databases">
        <authorList>
            <person name="Domelevo Entfellner J.-B."/>
        </authorList>
    </citation>
    <scope>NUCLEOTIDE SEQUENCE</scope>
</reference>
<name>A0AA86S8M7_9FABA</name>
<feature type="non-terminal residue" evidence="1">
    <location>
        <position position="1"/>
    </location>
</feature>
<dbReference type="Gramene" id="rna-AYBTSS11_LOCUS12389">
    <property type="protein sequence ID" value="CAJ1946927.1"/>
    <property type="gene ID" value="gene-AYBTSS11_LOCUS12389"/>
</dbReference>
<evidence type="ECO:0000313" key="1">
    <source>
        <dbReference type="EMBL" id="CAJ1946927.1"/>
    </source>
</evidence>
<gene>
    <name evidence="1" type="ORF">AYBTSS11_LOCUS12389</name>
</gene>
<accession>A0AA86S8M7</accession>
<organism evidence="1 2">
    <name type="scientific">Sphenostylis stenocarpa</name>
    <dbReference type="NCBI Taxonomy" id="92480"/>
    <lineage>
        <taxon>Eukaryota</taxon>
        <taxon>Viridiplantae</taxon>
        <taxon>Streptophyta</taxon>
        <taxon>Embryophyta</taxon>
        <taxon>Tracheophyta</taxon>
        <taxon>Spermatophyta</taxon>
        <taxon>Magnoliopsida</taxon>
        <taxon>eudicotyledons</taxon>
        <taxon>Gunneridae</taxon>
        <taxon>Pentapetalae</taxon>
        <taxon>rosids</taxon>
        <taxon>fabids</taxon>
        <taxon>Fabales</taxon>
        <taxon>Fabaceae</taxon>
        <taxon>Papilionoideae</taxon>
        <taxon>50 kb inversion clade</taxon>
        <taxon>NPAAA clade</taxon>
        <taxon>indigoferoid/millettioid clade</taxon>
        <taxon>Phaseoleae</taxon>
        <taxon>Sphenostylis</taxon>
    </lineage>
</organism>
<proteinExistence type="predicted"/>
<dbReference type="EMBL" id="OY731401">
    <property type="protein sequence ID" value="CAJ1946927.1"/>
    <property type="molecule type" value="Genomic_DNA"/>
</dbReference>
<dbReference type="Proteomes" id="UP001189624">
    <property type="component" value="Chromosome 4"/>
</dbReference>
<sequence>IIMNLNHYDTVLSFIILHLICRRRQGNSFLEITIWFFTLNKIALKWLQDDINKVNKSHLITPLTDAHDVLLEHLYSKK</sequence>
<protein>
    <submittedName>
        <fullName evidence="1">Uncharacterized protein</fullName>
    </submittedName>
</protein>
<keyword evidence="2" id="KW-1185">Reference proteome</keyword>
<dbReference type="AlphaFoldDB" id="A0AA86S8M7"/>